<feature type="compositionally biased region" description="Pro residues" evidence="1">
    <location>
        <begin position="592"/>
        <end position="602"/>
    </location>
</feature>
<dbReference type="Ensembl" id="ENSOMET00000028940.1">
    <property type="protein sequence ID" value="ENSOMEP00000019656.1"/>
    <property type="gene ID" value="ENSOMEG00000021479.1"/>
</dbReference>
<feature type="region of interest" description="Disordered" evidence="1">
    <location>
        <begin position="345"/>
        <end position="393"/>
    </location>
</feature>
<feature type="compositionally biased region" description="Basic and acidic residues" evidence="1">
    <location>
        <begin position="192"/>
        <end position="226"/>
    </location>
</feature>
<reference evidence="3" key="2">
    <citation type="submission" date="2025-09" db="UniProtKB">
        <authorList>
            <consortium name="Ensembl"/>
        </authorList>
    </citation>
    <scope>IDENTIFICATION</scope>
</reference>
<feature type="compositionally biased region" description="Basic and acidic residues" evidence="1">
    <location>
        <begin position="736"/>
        <end position="751"/>
    </location>
</feature>
<feature type="compositionally biased region" description="Polar residues" evidence="1">
    <location>
        <begin position="440"/>
        <end position="450"/>
    </location>
</feature>
<dbReference type="OMA" id="LISYICM"/>
<feature type="compositionally biased region" description="Acidic residues" evidence="1">
    <location>
        <begin position="371"/>
        <end position="384"/>
    </location>
</feature>
<name>A0A3B3CPZ9_ORYME</name>
<keyword evidence="2" id="KW-0472">Membrane</keyword>
<feature type="region of interest" description="Disordered" evidence="1">
    <location>
        <begin position="259"/>
        <end position="320"/>
    </location>
</feature>
<proteinExistence type="predicted"/>
<feature type="region of interest" description="Disordered" evidence="1">
    <location>
        <begin position="736"/>
        <end position="758"/>
    </location>
</feature>
<keyword evidence="2" id="KW-0812">Transmembrane</keyword>
<dbReference type="STRING" id="30732.ENSOMEP00000019656"/>
<feature type="transmembrane region" description="Helical" evidence="2">
    <location>
        <begin position="770"/>
        <end position="788"/>
    </location>
</feature>
<accession>A0A3B3CPZ9</accession>
<dbReference type="Proteomes" id="UP000261560">
    <property type="component" value="Unplaced"/>
</dbReference>
<reference evidence="3" key="1">
    <citation type="submission" date="2025-08" db="UniProtKB">
        <authorList>
            <consortium name="Ensembl"/>
        </authorList>
    </citation>
    <scope>IDENTIFICATION</scope>
</reference>
<dbReference type="AlphaFoldDB" id="A0A3B3CPZ9"/>
<protein>
    <submittedName>
        <fullName evidence="3">Emerin</fullName>
    </submittedName>
</protein>
<dbReference type="GeneTree" id="ENSGT00510000050141"/>
<organism evidence="3 4">
    <name type="scientific">Oryzias melastigma</name>
    <name type="common">Marine medaka</name>
    <dbReference type="NCBI Taxonomy" id="30732"/>
    <lineage>
        <taxon>Eukaryota</taxon>
        <taxon>Metazoa</taxon>
        <taxon>Chordata</taxon>
        <taxon>Craniata</taxon>
        <taxon>Vertebrata</taxon>
        <taxon>Euteleostomi</taxon>
        <taxon>Actinopterygii</taxon>
        <taxon>Neopterygii</taxon>
        <taxon>Teleostei</taxon>
        <taxon>Neoteleostei</taxon>
        <taxon>Acanthomorphata</taxon>
        <taxon>Ovalentaria</taxon>
        <taxon>Atherinomorphae</taxon>
        <taxon>Beloniformes</taxon>
        <taxon>Adrianichthyidae</taxon>
        <taxon>Oryziinae</taxon>
        <taxon>Oryzias</taxon>
    </lineage>
</organism>
<feature type="compositionally biased region" description="Basic and acidic residues" evidence="1">
    <location>
        <begin position="135"/>
        <end position="150"/>
    </location>
</feature>
<evidence type="ECO:0000256" key="2">
    <source>
        <dbReference type="SAM" id="Phobius"/>
    </source>
</evidence>
<feature type="compositionally biased region" description="Acidic residues" evidence="1">
    <location>
        <begin position="494"/>
        <end position="504"/>
    </location>
</feature>
<keyword evidence="2" id="KW-1133">Transmembrane helix</keyword>
<feature type="compositionally biased region" description="Basic and acidic residues" evidence="1">
    <location>
        <begin position="551"/>
        <end position="578"/>
    </location>
</feature>
<feature type="compositionally biased region" description="Acidic residues" evidence="1">
    <location>
        <begin position="101"/>
        <end position="116"/>
    </location>
</feature>
<feature type="region of interest" description="Disordered" evidence="1">
    <location>
        <begin position="68"/>
        <end position="230"/>
    </location>
</feature>
<keyword evidence="4" id="KW-1185">Reference proteome</keyword>
<feature type="compositionally biased region" description="Acidic residues" evidence="1">
    <location>
        <begin position="73"/>
        <end position="92"/>
    </location>
</feature>
<dbReference type="PaxDb" id="30732-ENSOMEP00000019656"/>
<sequence length="801" mass="90396">MENFADLLTDAFSETSVPSFHDEDLDFESLGFDDQRWREKAEDTTTYEDLLQEAAAASGALLEEDVLFVAERADEEQDSDESPEVNFEDETPEKDYKSSDEDSDQEGSVSGEDEEVGSGTAEEPGELLMEAHCLGGDKEDKIFTEGRPLDPEGGDNPQVRNKTPSEVEGDVDVGYFGGVPERSREMMMMIAMKEEEQERESENLKEKQEESVPSDGREDPCSDGKTSEMFPDISLEYLQDLIDEVDDEEECVEKIAEFSGEEHQEAGESFADYPSDFSSCEYTEGGGNDHEQKMSAEPSARQDVNVEESAAEMKTTAELFDEEEKDEVLYSIDLEMSAMLIQDEGQPQLLLGASGGDDGDETGKSGSSSSSDDDEKLIPEESEENMSSHDAINTELTGNIQLYGDGIAMLSRWGASDDHHFTDNTDEFTSFELLKTDNETLLSTPPSDVNRSPDDDPSTTSQNEERKKATLSNQGSIDDDFLFENEQSSTWNDEQGELGDDEDEKDRWEQEHERIEAFYKFYNDSDEDNAGERQTKVQFCSNPLSQVIHYDNESSDRDSDTSSSNRDEDLNSAERSEELVETEDMLQIKPASDPPTDQPPESPADVSNTPACTEHHESPQLLKLVLKMSVMMVMGLLMFCLTTDQADWFNSTRNLYEKKLKEAMAKGKKAKPSPDKTFYREEEEEVTYVYRTPAKSEDVRDSRTYMRSRPEWTERELEHSASYSGYSRSDYKGRNYDELSHESPKYTKEDFPTYGQDAPKAPKSSRLIPLWVQFLCFLAVAVFLYLVFSSMESNEPLKVIE</sequence>
<evidence type="ECO:0000313" key="4">
    <source>
        <dbReference type="Proteomes" id="UP000261560"/>
    </source>
</evidence>
<feature type="region of interest" description="Disordered" evidence="1">
    <location>
        <begin position="551"/>
        <end position="616"/>
    </location>
</feature>
<evidence type="ECO:0000313" key="3">
    <source>
        <dbReference type="Ensembl" id="ENSOMEP00000019656.1"/>
    </source>
</evidence>
<feature type="region of interest" description="Disordered" evidence="1">
    <location>
        <begin position="440"/>
        <end position="509"/>
    </location>
</feature>
<evidence type="ECO:0000256" key="1">
    <source>
        <dbReference type="SAM" id="MobiDB-lite"/>
    </source>
</evidence>